<keyword evidence="5" id="KW-0627">Porphyrin biosynthesis</keyword>
<reference evidence="8" key="1">
    <citation type="submission" date="2018-05" db="EMBL/GenBank/DDBJ databases">
        <authorList>
            <person name="Lanie J.A."/>
            <person name="Ng W.-L."/>
            <person name="Kazmierczak K.M."/>
            <person name="Andrzejewski T.M."/>
            <person name="Davidsen T.M."/>
            <person name="Wayne K.J."/>
            <person name="Tettelin H."/>
            <person name="Glass J.I."/>
            <person name="Rusch D."/>
            <person name="Podicherti R."/>
            <person name="Tsui H.-C.T."/>
            <person name="Winkler M.E."/>
        </authorList>
    </citation>
    <scope>NUCLEOTIDE SEQUENCE</scope>
</reference>
<evidence type="ECO:0000313" key="8">
    <source>
        <dbReference type="EMBL" id="SVA30643.1"/>
    </source>
</evidence>
<feature type="non-terminal residue" evidence="8">
    <location>
        <position position="1"/>
    </location>
</feature>
<evidence type="ECO:0000256" key="4">
    <source>
        <dbReference type="ARBA" id="ARBA00022679"/>
    </source>
</evidence>
<evidence type="ECO:0000259" key="6">
    <source>
        <dbReference type="Pfam" id="PF01379"/>
    </source>
</evidence>
<comment type="similarity">
    <text evidence="2">Belongs to the HMBS family.</text>
</comment>
<evidence type="ECO:0000256" key="2">
    <source>
        <dbReference type="ARBA" id="ARBA00005638"/>
    </source>
</evidence>
<organism evidence="8">
    <name type="scientific">marine metagenome</name>
    <dbReference type="NCBI Taxonomy" id="408172"/>
    <lineage>
        <taxon>unclassified sequences</taxon>
        <taxon>metagenomes</taxon>
        <taxon>ecological metagenomes</taxon>
    </lineage>
</organism>
<comment type="cofactor">
    <cofactor evidence="1">
        <name>dipyrromethane</name>
        <dbReference type="ChEBI" id="CHEBI:60342"/>
    </cofactor>
</comment>
<dbReference type="PANTHER" id="PTHR11557:SF0">
    <property type="entry name" value="PORPHOBILINOGEN DEAMINASE"/>
    <property type="match status" value="1"/>
</dbReference>
<dbReference type="InterPro" id="IPR000860">
    <property type="entry name" value="HemC"/>
</dbReference>
<dbReference type="Gene3D" id="3.40.190.10">
    <property type="entry name" value="Periplasmic binding protein-like II"/>
    <property type="match status" value="2"/>
</dbReference>
<evidence type="ECO:0000256" key="5">
    <source>
        <dbReference type="ARBA" id="ARBA00023244"/>
    </source>
</evidence>
<keyword evidence="4" id="KW-0808">Transferase</keyword>
<gene>
    <name evidence="8" type="ORF">METZ01_LOCUS83497</name>
</gene>
<proteinExistence type="inferred from homology"/>
<dbReference type="GO" id="GO:0005737">
    <property type="term" value="C:cytoplasm"/>
    <property type="evidence" value="ECO:0007669"/>
    <property type="project" value="TreeGrafter"/>
</dbReference>
<feature type="domain" description="Porphobilinogen deaminase N-terminal" evidence="6">
    <location>
        <begin position="2"/>
        <end position="172"/>
    </location>
</feature>
<feature type="domain" description="Porphobilinogen deaminase C-terminal" evidence="7">
    <location>
        <begin position="186"/>
        <end position="254"/>
    </location>
</feature>
<dbReference type="Pfam" id="PF01379">
    <property type="entry name" value="Porphobil_deam"/>
    <property type="match status" value="1"/>
</dbReference>
<dbReference type="NCBIfam" id="TIGR00212">
    <property type="entry name" value="hemC"/>
    <property type="match status" value="1"/>
</dbReference>
<name>A0A381UUQ5_9ZZZZ</name>
<dbReference type="PRINTS" id="PR00151">
    <property type="entry name" value="PORPHBDMNASE"/>
</dbReference>
<dbReference type="AlphaFoldDB" id="A0A381UUQ5"/>
<evidence type="ECO:0000256" key="1">
    <source>
        <dbReference type="ARBA" id="ARBA00001916"/>
    </source>
</evidence>
<dbReference type="PIRSF" id="PIRSF001438">
    <property type="entry name" value="4pyrrol_synth_OHMeBilane_synth"/>
    <property type="match status" value="1"/>
</dbReference>
<dbReference type="SUPFAM" id="SSF53850">
    <property type="entry name" value="Periplasmic binding protein-like II"/>
    <property type="match status" value="1"/>
</dbReference>
<dbReference type="InterPro" id="IPR022417">
    <property type="entry name" value="Porphobilin_deaminase_N"/>
</dbReference>
<sequence>VLSEFGGKGLFVKEIEEALSGNEIDIAVHSAKDLPTVVPSGLIVQGYLSREDARDGFVLPSGVTVRKSATALEILEQSGPAPRIGTSSVRRIAQLVTRFPSAVFKPIRGNLGTRLRKVDGGEYDIIVLAVAGLRRLGCEHRLSATFTVGECVPAPGQGAIAMETRIDDTAANESVARIDDPNTRIAVTAERALVKTLGGGCQMPIGAYAVVEGSELHLDAVVSSLDGTYAPRFRLSGVCDEPERLGRAVAERLLEAGAADILGDLRRSQVSETGGS</sequence>
<accession>A0A381UUQ5</accession>
<dbReference type="PANTHER" id="PTHR11557">
    <property type="entry name" value="PORPHOBILINOGEN DEAMINASE"/>
    <property type="match status" value="1"/>
</dbReference>
<dbReference type="SUPFAM" id="SSF54782">
    <property type="entry name" value="Porphobilinogen deaminase (hydroxymethylbilane synthase), C-terminal domain"/>
    <property type="match status" value="1"/>
</dbReference>
<dbReference type="GO" id="GO:0006783">
    <property type="term" value="P:heme biosynthetic process"/>
    <property type="evidence" value="ECO:0007669"/>
    <property type="project" value="TreeGrafter"/>
</dbReference>
<protein>
    <recommendedName>
        <fullName evidence="3">hydroxymethylbilane synthase</fullName>
        <ecNumber evidence="3">2.5.1.61</ecNumber>
    </recommendedName>
</protein>
<evidence type="ECO:0000256" key="3">
    <source>
        <dbReference type="ARBA" id="ARBA00012655"/>
    </source>
</evidence>
<dbReference type="EMBL" id="UINC01006960">
    <property type="protein sequence ID" value="SVA30643.1"/>
    <property type="molecule type" value="Genomic_DNA"/>
</dbReference>
<dbReference type="InterPro" id="IPR022418">
    <property type="entry name" value="Porphobilinogen_deaminase_C"/>
</dbReference>
<dbReference type="FunFam" id="3.40.190.10:FF:000005">
    <property type="entry name" value="Porphobilinogen deaminase"/>
    <property type="match status" value="1"/>
</dbReference>
<dbReference type="Gene3D" id="3.30.160.40">
    <property type="entry name" value="Porphobilinogen deaminase, C-terminal domain"/>
    <property type="match status" value="1"/>
</dbReference>
<dbReference type="GO" id="GO:0004418">
    <property type="term" value="F:hydroxymethylbilane synthase activity"/>
    <property type="evidence" value="ECO:0007669"/>
    <property type="project" value="UniProtKB-EC"/>
</dbReference>
<dbReference type="Pfam" id="PF03900">
    <property type="entry name" value="Porphobil_deamC"/>
    <property type="match status" value="1"/>
</dbReference>
<dbReference type="EC" id="2.5.1.61" evidence="3"/>
<dbReference type="InterPro" id="IPR036803">
    <property type="entry name" value="Porphobilinogen_deaminase_C_sf"/>
</dbReference>
<evidence type="ECO:0000259" key="7">
    <source>
        <dbReference type="Pfam" id="PF03900"/>
    </source>
</evidence>